<organism evidence="1 2">
    <name type="scientific">Spirodela intermedia</name>
    <name type="common">Intermediate duckweed</name>
    <dbReference type="NCBI Taxonomy" id="51605"/>
    <lineage>
        <taxon>Eukaryota</taxon>
        <taxon>Viridiplantae</taxon>
        <taxon>Streptophyta</taxon>
        <taxon>Embryophyta</taxon>
        <taxon>Tracheophyta</taxon>
        <taxon>Spermatophyta</taxon>
        <taxon>Magnoliopsida</taxon>
        <taxon>Liliopsida</taxon>
        <taxon>Araceae</taxon>
        <taxon>Lemnoideae</taxon>
        <taxon>Spirodela</taxon>
    </lineage>
</organism>
<accession>A0A7I8KP98</accession>
<name>A0A7I8KP98_SPIIN</name>
<evidence type="ECO:0000313" key="1">
    <source>
        <dbReference type="EMBL" id="CAA7399136.1"/>
    </source>
</evidence>
<keyword evidence="2" id="KW-1185">Reference proteome</keyword>
<proteinExistence type="predicted"/>
<evidence type="ECO:0000313" key="2">
    <source>
        <dbReference type="Proteomes" id="UP000663760"/>
    </source>
</evidence>
<dbReference type="EMBL" id="LR746270">
    <property type="protein sequence ID" value="CAA7399136.1"/>
    <property type="molecule type" value="Genomic_DNA"/>
</dbReference>
<dbReference type="OrthoDB" id="694709at2759"/>
<protein>
    <submittedName>
        <fullName evidence="1">Uncharacterized protein</fullName>
    </submittedName>
</protein>
<sequence length="305" mass="32425">MGASPPGKPPPRPSGEALPLLLFQTFEESLVCKLKSLNPTSSGNGGGEGPAASFPYLSRAVGVLSSAHRLLESLFSDPFLSGSDEAAVAAYLGDSLRLLDLCNSLSEEIQRLRRGRLLLLFAVQLLSSPTPTKVRKAREVLNQWEGSSSGRLVLRLTRREAPVTPLGRAVYAVEAVSALVAGFWVSSLGGGAAHLAAVAEVPREFPWAKAFNELRAAALSCSVGGWPAEGVDAAVRRLSQIITEPAREEEQLRSSVKELARATEGLTEGLDSLGGAAESLFRGVLRVRNTALQGYRLLPKKCSIK</sequence>
<reference evidence="1" key="1">
    <citation type="submission" date="2020-02" db="EMBL/GenBank/DDBJ databases">
        <authorList>
            <person name="Scholz U."/>
            <person name="Mascher M."/>
            <person name="Fiebig A."/>
        </authorList>
    </citation>
    <scope>NUCLEOTIDE SEQUENCE</scope>
</reference>
<dbReference type="AlphaFoldDB" id="A0A7I8KP98"/>
<dbReference type="PANTHER" id="PTHR31509">
    <property type="entry name" value="BPS1-LIKE PROTEIN"/>
    <property type="match status" value="1"/>
</dbReference>
<dbReference type="Proteomes" id="UP000663760">
    <property type="component" value="Chromosome 7"/>
</dbReference>
<gene>
    <name evidence="1" type="ORF">SI8410_07009806</name>
</gene>